<gene>
    <name evidence="2" type="ORF">UV09_C0008G0034</name>
</gene>
<feature type="transmembrane region" description="Helical" evidence="1">
    <location>
        <begin position="34"/>
        <end position="59"/>
    </location>
</feature>
<feature type="transmembrane region" description="Helical" evidence="1">
    <location>
        <begin position="182"/>
        <end position="202"/>
    </location>
</feature>
<evidence type="ECO:0000313" key="2">
    <source>
        <dbReference type="EMBL" id="KKS47168.1"/>
    </source>
</evidence>
<keyword evidence="1" id="KW-0472">Membrane</keyword>
<keyword evidence="1" id="KW-1133">Transmembrane helix</keyword>
<dbReference type="EMBL" id="LCDD01000008">
    <property type="protein sequence ID" value="KKS47168.1"/>
    <property type="molecule type" value="Genomic_DNA"/>
</dbReference>
<dbReference type="Proteomes" id="UP000034320">
    <property type="component" value="Unassembled WGS sequence"/>
</dbReference>
<protein>
    <submittedName>
        <fullName evidence="2">Uncharacterized protein</fullName>
    </submittedName>
</protein>
<feature type="transmembrane region" description="Helical" evidence="1">
    <location>
        <begin position="214"/>
        <end position="235"/>
    </location>
</feature>
<accession>A0A0G1CC12</accession>
<dbReference type="AlphaFoldDB" id="A0A0G1CC12"/>
<evidence type="ECO:0000256" key="1">
    <source>
        <dbReference type="SAM" id="Phobius"/>
    </source>
</evidence>
<feature type="transmembrane region" description="Helical" evidence="1">
    <location>
        <begin position="79"/>
        <end position="101"/>
    </location>
</feature>
<name>A0A0G1CC12_9BACT</name>
<sequence>MLTGILLISLVIFIAVVSYKRPKFEERVIKNIPLVAWLNILVFPLFFYYGLVLIVLNIVSRPRVAILDFEDVSLLSVGMIFLIYGFVGLSVHFVGKVLWRYLKTNKRSKIYAVNEIFHGKLSHYITFVCAYMLIFITALLEINHPLSTKLPFPYTLAIIVCAITGGFSYAKTIFFTSGWFGGYNKPLFSITAVLLLVLINLYRGNGLKLAYYPINIFAMTLLFTIIWIFVVRQFLIYSKLSKRLRLQFLSRLLSV</sequence>
<evidence type="ECO:0000313" key="3">
    <source>
        <dbReference type="Proteomes" id="UP000034320"/>
    </source>
</evidence>
<feature type="transmembrane region" description="Helical" evidence="1">
    <location>
        <begin position="6"/>
        <end position="22"/>
    </location>
</feature>
<organism evidence="2 3">
    <name type="scientific">Candidatus Gottesmanbacteria bacterium GW2011_GWA2_42_18</name>
    <dbReference type="NCBI Taxonomy" id="1618442"/>
    <lineage>
        <taxon>Bacteria</taxon>
        <taxon>Candidatus Gottesmaniibacteriota</taxon>
    </lineage>
</organism>
<reference evidence="2 3" key="1">
    <citation type="journal article" date="2015" name="Nature">
        <title>rRNA introns, odd ribosomes, and small enigmatic genomes across a large radiation of phyla.</title>
        <authorList>
            <person name="Brown C.T."/>
            <person name="Hug L.A."/>
            <person name="Thomas B.C."/>
            <person name="Sharon I."/>
            <person name="Castelle C.J."/>
            <person name="Singh A."/>
            <person name="Wilkins M.J."/>
            <person name="Williams K.H."/>
            <person name="Banfield J.F."/>
        </authorList>
    </citation>
    <scope>NUCLEOTIDE SEQUENCE [LARGE SCALE GENOMIC DNA]</scope>
</reference>
<feature type="transmembrane region" description="Helical" evidence="1">
    <location>
        <begin position="121"/>
        <end position="140"/>
    </location>
</feature>
<keyword evidence="1" id="KW-0812">Transmembrane</keyword>
<feature type="transmembrane region" description="Helical" evidence="1">
    <location>
        <begin position="152"/>
        <end position="170"/>
    </location>
</feature>
<comment type="caution">
    <text evidence="2">The sequence shown here is derived from an EMBL/GenBank/DDBJ whole genome shotgun (WGS) entry which is preliminary data.</text>
</comment>
<proteinExistence type="predicted"/>